<dbReference type="Pfam" id="PF05713">
    <property type="entry name" value="MobC"/>
    <property type="match status" value="1"/>
</dbReference>
<dbReference type="AlphaFoldDB" id="A0A850P651"/>
<feature type="domain" description="Bacterial mobilisation" evidence="1">
    <location>
        <begin position="60"/>
        <end position="100"/>
    </location>
</feature>
<proteinExistence type="predicted"/>
<accession>A0A850P651</accession>
<evidence type="ECO:0000259" key="1">
    <source>
        <dbReference type="Pfam" id="PF05713"/>
    </source>
</evidence>
<dbReference type="RefSeq" id="WP_176613070.1">
    <property type="nucleotide sequence ID" value="NZ_JABXXR010000027.1"/>
</dbReference>
<protein>
    <submittedName>
        <fullName evidence="2">Plasmid mobilization relaxosome protein MobC</fullName>
    </submittedName>
</protein>
<sequence>MKRQNYNFKLSPDEKNRFLAFSQSKGLALGTWLRALMYEAESTGNAGKSVSRELESIRLELSKIGNNINQLAKYFNQIKEPVSFHTHATQEDLLNEQLDELGKLISKTSKKLALVKPSVHRAENKKDDNTNKSN</sequence>
<keyword evidence="3" id="KW-1185">Reference proteome</keyword>
<comment type="caution">
    <text evidence="2">The sequence shown here is derived from an EMBL/GenBank/DDBJ whole genome shotgun (WGS) entry which is preliminary data.</text>
</comment>
<reference evidence="2 3" key="1">
    <citation type="submission" date="2020-06" db="EMBL/GenBank/DDBJ databases">
        <title>Description of novel acetic acid bacteria.</title>
        <authorList>
            <person name="Sombolestani A."/>
        </authorList>
    </citation>
    <scope>NUCLEOTIDE SEQUENCE [LARGE SCALE GENOMIC DNA]</scope>
    <source>
        <strain evidence="2 3">LMG 27010</strain>
    </source>
</reference>
<organism evidence="2 3">
    <name type="scientific">Ameyamaea chiangmaiensis</name>
    <dbReference type="NCBI Taxonomy" id="442969"/>
    <lineage>
        <taxon>Bacteria</taxon>
        <taxon>Pseudomonadati</taxon>
        <taxon>Pseudomonadota</taxon>
        <taxon>Alphaproteobacteria</taxon>
        <taxon>Acetobacterales</taxon>
        <taxon>Acetobacteraceae</taxon>
        <taxon>Ameyamaea</taxon>
    </lineage>
</organism>
<dbReference type="Proteomes" id="UP000585665">
    <property type="component" value="Unassembled WGS sequence"/>
</dbReference>
<name>A0A850P651_9PROT</name>
<evidence type="ECO:0000313" key="2">
    <source>
        <dbReference type="EMBL" id="NVN40097.1"/>
    </source>
</evidence>
<gene>
    <name evidence="2" type="primary">mobC</name>
    <name evidence="2" type="ORF">HUK82_05895</name>
</gene>
<dbReference type="InterPro" id="IPR008687">
    <property type="entry name" value="MobC"/>
</dbReference>
<dbReference type="EMBL" id="JABXXR010000027">
    <property type="protein sequence ID" value="NVN40097.1"/>
    <property type="molecule type" value="Genomic_DNA"/>
</dbReference>
<evidence type="ECO:0000313" key="3">
    <source>
        <dbReference type="Proteomes" id="UP000585665"/>
    </source>
</evidence>